<dbReference type="PROSITE" id="PS50931">
    <property type="entry name" value="HTH_LYSR"/>
    <property type="match status" value="1"/>
</dbReference>
<evidence type="ECO:0000259" key="5">
    <source>
        <dbReference type="PROSITE" id="PS50931"/>
    </source>
</evidence>
<dbReference type="Pfam" id="PF03466">
    <property type="entry name" value="LysR_substrate"/>
    <property type="match status" value="1"/>
</dbReference>
<dbReference type="Gene3D" id="1.10.10.10">
    <property type="entry name" value="Winged helix-like DNA-binding domain superfamily/Winged helix DNA-binding domain"/>
    <property type="match status" value="1"/>
</dbReference>
<evidence type="ECO:0000256" key="1">
    <source>
        <dbReference type="ARBA" id="ARBA00009437"/>
    </source>
</evidence>
<dbReference type="KEGG" id="maer:DAI18_15930"/>
<evidence type="ECO:0000313" key="6">
    <source>
        <dbReference type="EMBL" id="AVY95364.1"/>
    </source>
</evidence>
<dbReference type="EMBL" id="CP028519">
    <property type="protein sequence ID" value="AVY95364.1"/>
    <property type="molecule type" value="Genomic_DNA"/>
</dbReference>
<comment type="similarity">
    <text evidence="1">Belongs to the LysR transcriptional regulatory family.</text>
</comment>
<dbReference type="Gene3D" id="3.40.190.290">
    <property type="match status" value="1"/>
</dbReference>
<keyword evidence="3" id="KW-0238">DNA-binding</keyword>
<dbReference type="STRING" id="1122240.GCA_000620105_02749"/>
<dbReference type="GO" id="GO:0006351">
    <property type="term" value="P:DNA-templated transcription"/>
    <property type="evidence" value="ECO:0007669"/>
    <property type="project" value="TreeGrafter"/>
</dbReference>
<dbReference type="GO" id="GO:0043565">
    <property type="term" value="F:sequence-specific DNA binding"/>
    <property type="evidence" value="ECO:0007669"/>
    <property type="project" value="TreeGrafter"/>
</dbReference>
<dbReference type="InterPro" id="IPR000847">
    <property type="entry name" value="LysR_HTH_N"/>
</dbReference>
<dbReference type="InterPro" id="IPR036388">
    <property type="entry name" value="WH-like_DNA-bd_sf"/>
</dbReference>
<keyword evidence="7" id="KW-1185">Reference proteome</keyword>
<dbReference type="InterPro" id="IPR005119">
    <property type="entry name" value="LysR_subst-bd"/>
</dbReference>
<dbReference type="Proteomes" id="UP000244173">
    <property type="component" value="Chromosome"/>
</dbReference>
<name>A0A2S0PDA4_9NEIS</name>
<proteinExistence type="inferred from homology"/>
<evidence type="ECO:0000256" key="3">
    <source>
        <dbReference type="ARBA" id="ARBA00023125"/>
    </source>
</evidence>
<keyword evidence="2" id="KW-0805">Transcription regulation</keyword>
<dbReference type="PANTHER" id="PTHR30537">
    <property type="entry name" value="HTH-TYPE TRANSCRIPTIONAL REGULATOR"/>
    <property type="match status" value="1"/>
</dbReference>
<feature type="domain" description="HTH lysR-type" evidence="5">
    <location>
        <begin position="1"/>
        <end position="59"/>
    </location>
</feature>
<dbReference type="RefSeq" id="WP_028499725.1">
    <property type="nucleotide sequence ID" value="NZ_CALFSO010000043.1"/>
</dbReference>
<sequence>MYAINDLRLFIRTAELENLSAAARELGCTAAAASAAVLRLEKRLGVRLFARSTRRMRLTEEGRIFLPSARAALAALADGEAALAAQRQQLAGPIRLALPSDLGRHLLRPWLDPFLEQHPGITLTLSVGDALTDLVRSNIDLALRYGQLDDSPLVRRQLALTRRVAVAAPAYLDRHGTPQTPDDLHRHALLPLLHDGQLRGPWRFCAGDEVREIHAEGRRSSDDGALIRDWALAGHGIAFKSWHDVAADVTAGRLRLLLPDWSRETVPLQLVFLQNRYPVHRQRQLIEYLQARFTAFDADWPFPAG</sequence>
<dbReference type="FunFam" id="3.40.190.290:FF:000001">
    <property type="entry name" value="Transcriptional regulator, LysR family"/>
    <property type="match status" value="1"/>
</dbReference>
<dbReference type="FunFam" id="1.10.10.10:FF:000001">
    <property type="entry name" value="LysR family transcriptional regulator"/>
    <property type="match status" value="1"/>
</dbReference>
<dbReference type="CDD" id="cd08422">
    <property type="entry name" value="PBP2_CrgA_like"/>
    <property type="match status" value="1"/>
</dbReference>
<reference evidence="6 7" key="1">
    <citation type="submission" date="2018-04" db="EMBL/GenBank/DDBJ databases">
        <title>Denitrifier Microvirgula.</title>
        <authorList>
            <person name="Anderson E."/>
            <person name="Jang J."/>
            <person name="Ishii S."/>
        </authorList>
    </citation>
    <scope>NUCLEOTIDE SEQUENCE [LARGE SCALE GENOMIC DNA]</scope>
    <source>
        <strain evidence="6 7">BE2.4</strain>
    </source>
</reference>
<dbReference type="InterPro" id="IPR058163">
    <property type="entry name" value="LysR-type_TF_proteobact-type"/>
</dbReference>
<keyword evidence="4" id="KW-0804">Transcription</keyword>
<dbReference type="AlphaFoldDB" id="A0A2S0PDA4"/>
<evidence type="ECO:0000256" key="2">
    <source>
        <dbReference type="ARBA" id="ARBA00023015"/>
    </source>
</evidence>
<accession>A0A2S0PDA4</accession>
<gene>
    <name evidence="6" type="ORF">DAI18_15930</name>
</gene>
<organism evidence="6 7">
    <name type="scientific">Microvirgula aerodenitrificans</name>
    <dbReference type="NCBI Taxonomy" id="57480"/>
    <lineage>
        <taxon>Bacteria</taxon>
        <taxon>Pseudomonadati</taxon>
        <taxon>Pseudomonadota</taxon>
        <taxon>Betaproteobacteria</taxon>
        <taxon>Neisseriales</taxon>
        <taxon>Aquaspirillaceae</taxon>
        <taxon>Microvirgula</taxon>
    </lineage>
</organism>
<protein>
    <submittedName>
        <fullName evidence="6">LysR family transcriptional regulator</fullName>
    </submittedName>
</protein>
<dbReference type="Pfam" id="PF00126">
    <property type="entry name" value="HTH_1"/>
    <property type="match status" value="1"/>
</dbReference>
<evidence type="ECO:0000313" key="7">
    <source>
        <dbReference type="Proteomes" id="UP000244173"/>
    </source>
</evidence>
<dbReference type="SUPFAM" id="SSF46785">
    <property type="entry name" value="Winged helix' DNA-binding domain"/>
    <property type="match status" value="1"/>
</dbReference>
<dbReference type="OrthoDB" id="9178040at2"/>
<dbReference type="SUPFAM" id="SSF53850">
    <property type="entry name" value="Periplasmic binding protein-like II"/>
    <property type="match status" value="1"/>
</dbReference>
<evidence type="ECO:0000256" key="4">
    <source>
        <dbReference type="ARBA" id="ARBA00023163"/>
    </source>
</evidence>
<dbReference type="PANTHER" id="PTHR30537:SF21">
    <property type="entry name" value="HTH-TYPE TRANSCRIPTIONAL REGULATOR SINR-RELATED"/>
    <property type="match status" value="1"/>
</dbReference>
<dbReference type="InterPro" id="IPR036390">
    <property type="entry name" value="WH_DNA-bd_sf"/>
</dbReference>
<dbReference type="GO" id="GO:0003700">
    <property type="term" value="F:DNA-binding transcription factor activity"/>
    <property type="evidence" value="ECO:0007669"/>
    <property type="project" value="InterPro"/>
</dbReference>